<comment type="caution">
    <text evidence="1">The sequence shown here is derived from an EMBL/GenBank/DDBJ whole genome shotgun (WGS) entry which is preliminary data.</text>
</comment>
<protein>
    <submittedName>
        <fullName evidence="1">Uncharacterized protein</fullName>
    </submittedName>
</protein>
<gene>
    <name evidence="1" type="ORF">BJF95_22235</name>
</gene>
<dbReference type="EMBL" id="MKIM01000028">
    <property type="protein sequence ID" value="OLP43572.1"/>
    <property type="molecule type" value="Genomic_DNA"/>
</dbReference>
<name>A0A1Q8ZNW9_9HYPH</name>
<organism evidence="1 2">
    <name type="scientific">Rhizobium oryziradicis</name>
    <dbReference type="NCBI Taxonomy" id="1867956"/>
    <lineage>
        <taxon>Bacteria</taxon>
        <taxon>Pseudomonadati</taxon>
        <taxon>Pseudomonadota</taxon>
        <taxon>Alphaproteobacteria</taxon>
        <taxon>Hyphomicrobiales</taxon>
        <taxon>Rhizobiaceae</taxon>
        <taxon>Rhizobium/Agrobacterium group</taxon>
        <taxon>Rhizobium</taxon>
    </lineage>
</organism>
<reference evidence="1 2" key="1">
    <citation type="submission" date="2016-09" db="EMBL/GenBank/DDBJ databases">
        <title>Rhizobium oryziradicis sp. nov., isolated from the root of rice.</title>
        <authorList>
            <person name="Zhao J."/>
            <person name="Zhang X."/>
        </authorList>
    </citation>
    <scope>NUCLEOTIDE SEQUENCE [LARGE SCALE GENOMIC DNA]</scope>
    <source>
        <strain evidence="1 2">N19</strain>
    </source>
</reference>
<dbReference type="RefSeq" id="WP_075640890.1">
    <property type="nucleotide sequence ID" value="NZ_MKIM01000028.1"/>
</dbReference>
<keyword evidence="2" id="KW-1185">Reference proteome</keyword>
<proteinExistence type="predicted"/>
<dbReference type="AlphaFoldDB" id="A0A1Q8ZNW9"/>
<evidence type="ECO:0000313" key="1">
    <source>
        <dbReference type="EMBL" id="OLP43572.1"/>
    </source>
</evidence>
<dbReference type="OrthoDB" id="9865161at2"/>
<evidence type="ECO:0000313" key="2">
    <source>
        <dbReference type="Proteomes" id="UP000186894"/>
    </source>
</evidence>
<dbReference type="Proteomes" id="UP000186894">
    <property type="component" value="Unassembled WGS sequence"/>
</dbReference>
<sequence>MKERAVQAYNKFTQKKEPQNIWDIMDIAAEIAPAIEEYPPAREILHAKHVYGNGWFTPQPLDFSIHVVRRALIVGIEAALVEIEQYLSDTHVDLQQVVVLVDTSADNAHRFCNGISFISCKDVVPSTLADQLDQQQLGLISNHRVYAVLARHYRVKKLMLPLEADPELFDPDFRDDDDFTWTRLAIALISRGGAPELFRQVAVPHRYDFLSKKFCRYLRMDLGSFIPTDLTNEDLVAIDGVLNLIGRFAVNDRSRLFILMDQFYRARLSSNQVQKAIHLRICIENMFINDGEKDEIASKVKNRGAPYLGQSKTATDAIYDMLSRAVHRGEFLSSSRFSALEIERFVQEAIQKILANGAYPSWRT</sequence>
<accession>A0A1Q8ZNW9</accession>